<sequence length="146" mass="16789">MATRPQIAAEKKKKIEITNKTRHPYQTNNATKLSHKVREIEIEREREMGSLLGDWPSFDPHNFSQLRPADPTAQPSKLTPVTYHPTHNRTIPPPNQVITTESKNILLRQFYQKSEEQLRPKTKRAASESLMPEHSCKQPRGLNSDA</sequence>
<dbReference type="Proteomes" id="UP001140206">
    <property type="component" value="Chromosome 1"/>
</dbReference>
<dbReference type="EMBL" id="JAMFTS010000001">
    <property type="protein sequence ID" value="KAJ4802845.1"/>
    <property type="molecule type" value="Genomic_DNA"/>
</dbReference>
<dbReference type="PANTHER" id="PTHR31879:SF8">
    <property type="entry name" value="DET1- AND DDB1-ASSOCIATED PROTEIN 1"/>
    <property type="match status" value="1"/>
</dbReference>
<comment type="caution">
    <text evidence="4">The sequence shown here is derived from an EMBL/GenBank/DDBJ whole genome shotgun (WGS) entry which is preliminary data.</text>
</comment>
<feature type="region of interest" description="Disordered" evidence="2">
    <location>
        <begin position="62"/>
        <end position="97"/>
    </location>
</feature>
<dbReference type="GO" id="GO:0032436">
    <property type="term" value="P:positive regulation of proteasomal ubiquitin-dependent protein catabolic process"/>
    <property type="evidence" value="ECO:0007669"/>
    <property type="project" value="TreeGrafter"/>
</dbReference>
<dbReference type="AlphaFoldDB" id="A0AAV8GGQ1"/>
<organism evidence="4 5">
    <name type="scientific">Rhynchospora pubera</name>
    <dbReference type="NCBI Taxonomy" id="906938"/>
    <lineage>
        <taxon>Eukaryota</taxon>
        <taxon>Viridiplantae</taxon>
        <taxon>Streptophyta</taxon>
        <taxon>Embryophyta</taxon>
        <taxon>Tracheophyta</taxon>
        <taxon>Spermatophyta</taxon>
        <taxon>Magnoliopsida</taxon>
        <taxon>Liliopsida</taxon>
        <taxon>Poales</taxon>
        <taxon>Cyperaceae</taxon>
        <taxon>Cyperoideae</taxon>
        <taxon>Rhynchosporeae</taxon>
        <taxon>Rhynchospora</taxon>
    </lineage>
</organism>
<reference evidence="4" key="1">
    <citation type="submission" date="2022-08" db="EMBL/GenBank/DDBJ databases">
        <authorList>
            <person name="Marques A."/>
        </authorList>
    </citation>
    <scope>NUCLEOTIDE SEQUENCE</scope>
    <source>
        <strain evidence="4">RhyPub2mFocal</strain>
        <tissue evidence="4">Leaves</tissue>
    </source>
</reference>
<feature type="region of interest" description="Disordered" evidence="2">
    <location>
        <begin position="18"/>
        <end position="37"/>
    </location>
</feature>
<name>A0AAV8GGQ1_9POAL</name>
<evidence type="ECO:0000259" key="3">
    <source>
        <dbReference type="Pfam" id="PF10172"/>
    </source>
</evidence>
<evidence type="ECO:0000256" key="1">
    <source>
        <dbReference type="ARBA" id="ARBA00008042"/>
    </source>
</evidence>
<keyword evidence="5" id="KW-1185">Reference proteome</keyword>
<proteinExistence type="inferred from homology"/>
<dbReference type="InterPro" id="IPR018276">
    <property type="entry name" value="DDA1_dom"/>
</dbReference>
<comment type="similarity">
    <text evidence="1">Belongs to the DDA1 family.</text>
</comment>
<evidence type="ECO:0000313" key="5">
    <source>
        <dbReference type="Proteomes" id="UP001140206"/>
    </source>
</evidence>
<dbReference type="Pfam" id="PF10172">
    <property type="entry name" value="DDA1"/>
    <property type="match status" value="1"/>
</dbReference>
<accession>A0AAV8GGQ1</accession>
<dbReference type="InterPro" id="IPR033575">
    <property type="entry name" value="DDA1-like"/>
</dbReference>
<evidence type="ECO:0000313" key="4">
    <source>
        <dbReference type="EMBL" id="KAJ4802845.1"/>
    </source>
</evidence>
<dbReference type="PANTHER" id="PTHR31879">
    <property type="entry name" value="DET1- AND DDB1-ASSOCIATED PROTEIN 1"/>
    <property type="match status" value="1"/>
</dbReference>
<protein>
    <submittedName>
        <fullName evidence="4">DET1 complexing ubiquitin ligase</fullName>
    </submittedName>
</protein>
<evidence type="ECO:0000256" key="2">
    <source>
        <dbReference type="SAM" id="MobiDB-lite"/>
    </source>
</evidence>
<dbReference type="GO" id="GO:0016874">
    <property type="term" value="F:ligase activity"/>
    <property type="evidence" value="ECO:0007669"/>
    <property type="project" value="UniProtKB-KW"/>
</dbReference>
<gene>
    <name evidence="4" type="ORF">LUZ62_015411</name>
</gene>
<feature type="region of interest" description="Disordered" evidence="2">
    <location>
        <begin position="113"/>
        <end position="146"/>
    </location>
</feature>
<feature type="domain" description="DET1- and DDB1-associated protein 1" evidence="3">
    <location>
        <begin position="50"/>
        <end position="116"/>
    </location>
</feature>
<dbReference type="GO" id="GO:0080008">
    <property type="term" value="C:Cul4-RING E3 ubiquitin ligase complex"/>
    <property type="evidence" value="ECO:0007669"/>
    <property type="project" value="TreeGrafter"/>
</dbReference>
<keyword evidence="4" id="KW-0436">Ligase</keyword>